<feature type="compositionally biased region" description="Basic and acidic residues" evidence="1">
    <location>
        <begin position="666"/>
        <end position="679"/>
    </location>
</feature>
<protein>
    <submittedName>
        <fullName evidence="3">ANK_REP_REGION domain-containing protein</fullName>
    </submittedName>
</protein>
<evidence type="ECO:0000256" key="1">
    <source>
        <dbReference type="SAM" id="MobiDB-lite"/>
    </source>
</evidence>
<dbReference type="PANTHER" id="PTHR16022:SF0">
    <property type="entry name" value="CYTOPLASMIC DYNEIN 2 INTERMEDIATE CHAIN 1"/>
    <property type="match status" value="1"/>
</dbReference>
<dbReference type="GO" id="GO:0005929">
    <property type="term" value="C:cilium"/>
    <property type="evidence" value="ECO:0007669"/>
    <property type="project" value="GOC"/>
</dbReference>
<dbReference type="Proteomes" id="UP000095280">
    <property type="component" value="Unplaced"/>
</dbReference>
<feature type="compositionally biased region" description="Basic residues" evidence="1">
    <location>
        <begin position="18"/>
        <end position="32"/>
    </location>
</feature>
<dbReference type="Gene3D" id="1.20.920.20">
    <property type="match status" value="1"/>
</dbReference>
<reference evidence="3" key="1">
    <citation type="submission" date="2016-11" db="UniProtKB">
        <authorList>
            <consortium name="WormBaseParasite"/>
        </authorList>
    </citation>
    <scope>IDENTIFICATION</scope>
</reference>
<feature type="compositionally biased region" description="Basic and acidic residues" evidence="1">
    <location>
        <begin position="817"/>
        <end position="895"/>
    </location>
</feature>
<dbReference type="WBParaSite" id="maker-unitig_38803-snap-gene-0.2-mRNA-1">
    <property type="protein sequence ID" value="maker-unitig_38803-snap-gene-0.2-mRNA-1"/>
    <property type="gene ID" value="maker-unitig_38803-snap-gene-0.2"/>
</dbReference>
<dbReference type="GO" id="GO:0045504">
    <property type="term" value="F:dynein heavy chain binding"/>
    <property type="evidence" value="ECO:0007669"/>
    <property type="project" value="InterPro"/>
</dbReference>
<sequence>KGRQRRRVGSEHKAATRWGRRPQPRKKKKRGKLVIINRSSNLLDGGAPAGKSCIVREIAEDGVGAPVTKAADVGHGEATLEGGAGSAPAQTVAREVFLRDAADRQAPLEQADEGRGSQRDSAGAQDSEERLVRLDLVLTQMSGEGRDRADRWAVGALRKEHQQLTLLELEAQPRSNRKAVKLQTSDFDAAVGKTRCCRQNSLQSRRWLAYDFRVLGASDRRHRMGTDTAWRWGARLRPHPRRRVASELHVTGKVKRLQLDPRLEAQEGHRLVDSNKRWMPAGQLVDHADCSRAVGVDHHPAVAELLVEAQDVVEAGAAYDASGALGAAVGLDGYQLMKARMQRRRWQRIHCLQPPLQQIASFLRQPEISTVADEVKKRAKKWTQQFVDLAQPAQLPGQPLQLLELDDLTGEATVKDLARGPGTEWQPGVDEHRGFGVSCETPAEARQRLIVRVDADRAVGLLQIDLADKRAGPDVTQQILHGGESQTPLLLIAVVDRWTDLGRDAACRSQAACRRVGTCSWTVDSQLTCRYLQLDPVDSQLADVPVPGPLTASWIEAQQTWVPLDVDSQLEKLWAHLERGSSLIFVELALQLSTAPRQRLDFQLFDLRPQSRQDQTPATGAVVTLEALPSQDGAEVDSGAAEPATLLTFRYETSTDVELREAARLEAEDSKARRLAEAGRRRRRQANYARQRAGLEPLTEEQQRQAEAEEEQRKREEAEAEERKRVEAEAEEQRKQEEAEAEERKRVEAEAEEQRKQEEAEAEEKRKQEEVEAEEQRKREEAEAEERKRRKRKEQRKQEESGSGGATERRKRKQRNGKGEVEAEEQRRREQAEAEEQRKRKEAEAEEKRKKAEADAEERRKAEAERQRLREEAEANEQLRRRLQRSERPDSLRQGRFDAVEAAAEAVRNSGDADETQAAAGLLRQADDLIMTLSAERKSAEDSRDVSRLESLLAEAESHLAAIGPDGCGQPQLATEVERCRELVKRERRLRKRLIHQLDVDSKSLLELRGYADPDQLVHQSVMAMLLLLGNYEKRVRKWKRCQPLLKDIKTLSQMDVNDIHPEIAARAEQLLAGIDPRELRLRSAAAWAFYDWVREL</sequence>
<accession>A0A1I8FKJ7</accession>
<dbReference type="GO" id="GO:0045503">
    <property type="term" value="F:dynein light chain binding"/>
    <property type="evidence" value="ECO:0007669"/>
    <property type="project" value="InterPro"/>
</dbReference>
<evidence type="ECO:0000313" key="3">
    <source>
        <dbReference type="WBParaSite" id="maker-unitig_38803-snap-gene-0.2-mRNA-1"/>
    </source>
</evidence>
<dbReference type="GO" id="GO:0005868">
    <property type="term" value="C:cytoplasmic dynein complex"/>
    <property type="evidence" value="ECO:0007669"/>
    <property type="project" value="InterPro"/>
</dbReference>
<keyword evidence="2" id="KW-1185">Reference proteome</keyword>
<dbReference type="AlphaFoldDB" id="A0A1I8FKJ7"/>
<dbReference type="PANTHER" id="PTHR16022">
    <property type="entry name" value="WD REPEAT DOMAIN 60"/>
    <property type="match status" value="1"/>
</dbReference>
<feature type="region of interest" description="Disordered" evidence="1">
    <location>
        <begin position="107"/>
        <end position="127"/>
    </location>
</feature>
<organism evidence="2 3">
    <name type="scientific">Macrostomum lignano</name>
    <dbReference type="NCBI Taxonomy" id="282301"/>
    <lineage>
        <taxon>Eukaryota</taxon>
        <taxon>Metazoa</taxon>
        <taxon>Spiralia</taxon>
        <taxon>Lophotrochozoa</taxon>
        <taxon>Platyhelminthes</taxon>
        <taxon>Rhabditophora</taxon>
        <taxon>Macrostomorpha</taxon>
        <taxon>Macrostomida</taxon>
        <taxon>Macrostomidae</taxon>
        <taxon>Macrostomum</taxon>
    </lineage>
</organism>
<dbReference type="InterPro" id="IPR042505">
    <property type="entry name" value="DYNC2I1"/>
</dbReference>
<evidence type="ECO:0000313" key="2">
    <source>
        <dbReference type="Proteomes" id="UP000095280"/>
    </source>
</evidence>
<feature type="region of interest" description="Disordered" evidence="1">
    <location>
        <begin position="666"/>
        <end position="895"/>
    </location>
</feature>
<proteinExistence type="predicted"/>
<dbReference type="GO" id="GO:0042073">
    <property type="term" value="P:intraciliary transport"/>
    <property type="evidence" value="ECO:0007669"/>
    <property type="project" value="InterPro"/>
</dbReference>
<feature type="region of interest" description="Disordered" evidence="1">
    <location>
        <begin position="1"/>
        <end position="41"/>
    </location>
</feature>
<feature type="compositionally biased region" description="Basic and acidic residues" evidence="1">
    <location>
        <begin position="701"/>
        <end position="787"/>
    </location>
</feature>
<name>A0A1I8FKJ7_9PLAT</name>